<evidence type="ECO:0000313" key="3">
    <source>
        <dbReference type="Proteomes" id="UP000000763"/>
    </source>
</evidence>
<reference evidence="3" key="2">
    <citation type="journal article" date="2008" name="Nucleic Acids Res.">
        <title>The rice annotation project database (RAP-DB): 2008 update.</title>
        <authorList>
            <consortium name="The rice annotation project (RAP)"/>
        </authorList>
    </citation>
    <scope>GENOME REANNOTATION</scope>
    <source>
        <strain evidence="3">cv. Nipponbare</strain>
    </source>
</reference>
<dbReference type="AlphaFoldDB" id="Q69U99"/>
<feature type="region of interest" description="Disordered" evidence="1">
    <location>
        <begin position="19"/>
        <end position="92"/>
    </location>
</feature>
<proteinExistence type="predicted"/>
<reference evidence="3" key="1">
    <citation type="journal article" date="2005" name="Nature">
        <title>The map-based sequence of the rice genome.</title>
        <authorList>
            <consortium name="International rice genome sequencing project (IRGSP)"/>
            <person name="Matsumoto T."/>
            <person name="Wu J."/>
            <person name="Kanamori H."/>
            <person name="Katayose Y."/>
            <person name="Fujisawa M."/>
            <person name="Namiki N."/>
            <person name="Mizuno H."/>
            <person name="Yamamoto K."/>
            <person name="Antonio B.A."/>
            <person name="Baba T."/>
            <person name="Sakata K."/>
            <person name="Nagamura Y."/>
            <person name="Aoki H."/>
            <person name="Arikawa K."/>
            <person name="Arita K."/>
            <person name="Bito T."/>
            <person name="Chiden Y."/>
            <person name="Fujitsuka N."/>
            <person name="Fukunaka R."/>
            <person name="Hamada M."/>
            <person name="Harada C."/>
            <person name="Hayashi A."/>
            <person name="Hijishita S."/>
            <person name="Honda M."/>
            <person name="Hosokawa S."/>
            <person name="Ichikawa Y."/>
            <person name="Idonuma A."/>
            <person name="Iijima M."/>
            <person name="Ikeda M."/>
            <person name="Ikeno M."/>
            <person name="Ito K."/>
            <person name="Ito S."/>
            <person name="Ito T."/>
            <person name="Ito Y."/>
            <person name="Ito Y."/>
            <person name="Iwabuchi A."/>
            <person name="Kamiya K."/>
            <person name="Karasawa W."/>
            <person name="Kurita K."/>
            <person name="Katagiri S."/>
            <person name="Kikuta A."/>
            <person name="Kobayashi H."/>
            <person name="Kobayashi N."/>
            <person name="Machita K."/>
            <person name="Maehara T."/>
            <person name="Masukawa M."/>
            <person name="Mizubayashi T."/>
            <person name="Mukai Y."/>
            <person name="Nagasaki H."/>
            <person name="Nagata Y."/>
            <person name="Naito S."/>
            <person name="Nakashima M."/>
            <person name="Nakama Y."/>
            <person name="Nakamichi Y."/>
            <person name="Nakamura M."/>
            <person name="Meguro A."/>
            <person name="Negishi M."/>
            <person name="Ohta I."/>
            <person name="Ohta T."/>
            <person name="Okamoto M."/>
            <person name="Ono N."/>
            <person name="Saji S."/>
            <person name="Sakaguchi M."/>
            <person name="Sakai K."/>
            <person name="Shibata M."/>
            <person name="Shimokawa T."/>
            <person name="Song J."/>
            <person name="Takazaki Y."/>
            <person name="Terasawa K."/>
            <person name="Tsugane M."/>
            <person name="Tsuji K."/>
            <person name="Ueda S."/>
            <person name="Waki K."/>
            <person name="Yamagata H."/>
            <person name="Yamamoto M."/>
            <person name="Yamamoto S."/>
            <person name="Yamane H."/>
            <person name="Yoshiki S."/>
            <person name="Yoshihara R."/>
            <person name="Yukawa K."/>
            <person name="Zhong H."/>
            <person name="Yano M."/>
            <person name="Yuan Q."/>
            <person name="Ouyang S."/>
            <person name="Liu J."/>
            <person name="Jones K.M."/>
            <person name="Gansberger K."/>
            <person name="Moffat K."/>
            <person name="Hill J."/>
            <person name="Bera J."/>
            <person name="Fadrosh D."/>
            <person name="Jin S."/>
            <person name="Johri S."/>
            <person name="Kim M."/>
            <person name="Overton L."/>
            <person name="Reardon M."/>
            <person name="Tsitrin T."/>
            <person name="Vuong H."/>
            <person name="Weaver B."/>
            <person name="Ciecko A."/>
            <person name="Tallon L."/>
            <person name="Jackson J."/>
            <person name="Pai G."/>
            <person name="Aken S.V."/>
            <person name="Utterback T."/>
            <person name="Reidmuller S."/>
            <person name="Feldblyum T."/>
            <person name="Hsiao J."/>
            <person name="Zismann V."/>
            <person name="Iobst S."/>
            <person name="de Vazeille A.R."/>
            <person name="Buell C.R."/>
            <person name="Ying K."/>
            <person name="Li Y."/>
            <person name="Lu T."/>
            <person name="Huang Y."/>
            <person name="Zhao Q."/>
            <person name="Feng Q."/>
            <person name="Zhang L."/>
            <person name="Zhu J."/>
            <person name="Weng Q."/>
            <person name="Mu J."/>
            <person name="Lu Y."/>
            <person name="Fan D."/>
            <person name="Liu Y."/>
            <person name="Guan J."/>
            <person name="Zhang Y."/>
            <person name="Yu S."/>
            <person name="Liu X."/>
            <person name="Zhang Y."/>
            <person name="Hong G."/>
            <person name="Han B."/>
            <person name="Choisne N."/>
            <person name="Demange N."/>
            <person name="Orjeda G."/>
            <person name="Samain S."/>
            <person name="Cattolico L."/>
            <person name="Pelletier E."/>
            <person name="Couloux A."/>
            <person name="Segurens B."/>
            <person name="Wincker P."/>
            <person name="D'Hont A."/>
            <person name="Scarpelli C."/>
            <person name="Weissenbach J."/>
            <person name="Salanoubat M."/>
            <person name="Quetier F."/>
            <person name="Yu Y."/>
            <person name="Kim H.R."/>
            <person name="Rambo T."/>
            <person name="Currie J."/>
            <person name="Collura K."/>
            <person name="Luo M."/>
            <person name="Yang T."/>
            <person name="Ammiraju J.S.S."/>
            <person name="Engler F."/>
            <person name="Soderlund C."/>
            <person name="Wing R.A."/>
            <person name="Palmer L.E."/>
            <person name="de la Bastide M."/>
            <person name="Spiegel L."/>
            <person name="Nascimento L."/>
            <person name="Zutavern T."/>
            <person name="O'Shaughnessy A."/>
            <person name="Dike S."/>
            <person name="Dedhia N."/>
            <person name="Preston R."/>
            <person name="Balija V."/>
            <person name="McCombie W.R."/>
            <person name="Chow T."/>
            <person name="Chen H."/>
            <person name="Chung M."/>
            <person name="Chen C."/>
            <person name="Shaw J."/>
            <person name="Wu H."/>
            <person name="Hsiao K."/>
            <person name="Chao Y."/>
            <person name="Chu M."/>
            <person name="Cheng C."/>
            <person name="Hour A."/>
            <person name="Lee P."/>
            <person name="Lin S."/>
            <person name="Lin Y."/>
            <person name="Liou J."/>
            <person name="Liu S."/>
            <person name="Hsing Y."/>
            <person name="Raghuvanshi S."/>
            <person name="Mohanty A."/>
            <person name="Bharti A.K."/>
            <person name="Gaur A."/>
            <person name="Gupta V."/>
            <person name="Kumar D."/>
            <person name="Ravi V."/>
            <person name="Vij S."/>
            <person name="Kapur A."/>
            <person name="Khurana P."/>
            <person name="Khurana P."/>
            <person name="Khurana J.P."/>
            <person name="Tyagi A.K."/>
            <person name="Gaikwad K."/>
            <person name="Singh A."/>
            <person name="Dalal V."/>
            <person name="Srivastava S."/>
            <person name="Dixit A."/>
            <person name="Pal A.K."/>
            <person name="Ghazi I.A."/>
            <person name="Yadav M."/>
            <person name="Pandit A."/>
            <person name="Bhargava A."/>
            <person name="Sureshbabu K."/>
            <person name="Batra K."/>
            <person name="Sharma T.R."/>
            <person name="Mohapatra T."/>
            <person name="Singh N.K."/>
            <person name="Messing J."/>
            <person name="Nelson A.B."/>
            <person name="Fuks G."/>
            <person name="Kavchok S."/>
            <person name="Keizer G."/>
            <person name="Linton E."/>
            <person name="Llaca V."/>
            <person name="Song R."/>
            <person name="Tanyolac B."/>
            <person name="Young S."/>
            <person name="Ho-Il K."/>
            <person name="Hahn J.H."/>
            <person name="Sangsakoo G."/>
            <person name="Vanavichit A."/>
            <person name="de Mattos Luiz.A.T."/>
            <person name="Zimmer P.D."/>
            <person name="Malone G."/>
            <person name="Dellagostin O."/>
            <person name="de Oliveira A.C."/>
            <person name="Bevan M."/>
            <person name="Bancroft I."/>
            <person name="Minx P."/>
            <person name="Cordum H."/>
            <person name="Wilson R."/>
            <person name="Cheng Z."/>
            <person name="Jin W."/>
            <person name="Jiang J."/>
            <person name="Leong S.A."/>
            <person name="Iwama H."/>
            <person name="Gojobori T."/>
            <person name="Itoh T."/>
            <person name="Niimura Y."/>
            <person name="Fujii Y."/>
            <person name="Habara T."/>
            <person name="Sakai H."/>
            <person name="Sato Y."/>
            <person name="Wilson G."/>
            <person name="Kumar K."/>
            <person name="McCouch S."/>
            <person name="Juretic N."/>
            <person name="Hoen D."/>
            <person name="Wright S."/>
            <person name="Bruskiewich R."/>
            <person name="Bureau T."/>
            <person name="Miyao A."/>
            <person name="Hirochika H."/>
            <person name="Nishikawa T."/>
            <person name="Kadowaki K."/>
            <person name="Sugiura M."/>
            <person name="Burr B."/>
            <person name="Sasaki T."/>
        </authorList>
    </citation>
    <scope>NUCLEOTIDE SEQUENCE [LARGE SCALE GENOMIC DNA]</scope>
    <source>
        <strain evidence="3">cv. Nipponbare</strain>
    </source>
</reference>
<name>Q69U99_ORYSJ</name>
<dbReference type="Proteomes" id="UP000000763">
    <property type="component" value="Chromosome 8"/>
</dbReference>
<sequence>MRQWEEELCLQPLEACAVVAGPGRDDGDDGGGGLEGHGYRAAGAGSGAAGADGGTRAQEATERPSTLRPPPSSAGPTVVRRSSVTNASPIPTTLLTTSCRNQAAWPDVCLASSGRYLQPPVAAILAAA</sequence>
<dbReference type="EMBL" id="AP004592">
    <property type="protein sequence ID" value="BAD33146.1"/>
    <property type="molecule type" value="Genomic_DNA"/>
</dbReference>
<accession>Q69U99</accession>
<feature type="compositionally biased region" description="Gly residues" evidence="1">
    <location>
        <begin position="44"/>
        <end position="53"/>
    </location>
</feature>
<protein>
    <submittedName>
        <fullName evidence="2">Uncharacterized protein</fullName>
    </submittedName>
</protein>
<organism evidence="2 3">
    <name type="scientific">Oryza sativa subsp. japonica</name>
    <name type="common">Rice</name>
    <dbReference type="NCBI Taxonomy" id="39947"/>
    <lineage>
        <taxon>Eukaryota</taxon>
        <taxon>Viridiplantae</taxon>
        <taxon>Streptophyta</taxon>
        <taxon>Embryophyta</taxon>
        <taxon>Tracheophyta</taxon>
        <taxon>Spermatophyta</taxon>
        <taxon>Magnoliopsida</taxon>
        <taxon>Liliopsida</taxon>
        <taxon>Poales</taxon>
        <taxon>Poaceae</taxon>
        <taxon>BOP clade</taxon>
        <taxon>Oryzoideae</taxon>
        <taxon>Oryzeae</taxon>
        <taxon>Oryzinae</taxon>
        <taxon>Oryza</taxon>
        <taxon>Oryza sativa</taxon>
    </lineage>
</organism>
<evidence type="ECO:0000313" key="2">
    <source>
        <dbReference type="EMBL" id="BAD33146.1"/>
    </source>
</evidence>
<gene>
    <name evidence="2" type="primary">P0666G10.124</name>
</gene>
<evidence type="ECO:0000256" key="1">
    <source>
        <dbReference type="SAM" id="MobiDB-lite"/>
    </source>
</evidence>
<feature type="compositionally biased region" description="Polar residues" evidence="1">
    <location>
        <begin position="80"/>
        <end position="92"/>
    </location>
</feature>